<protein>
    <submittedName>
        <fullName evidence="2">Uncharacterized protein</fullName>
    </submittedName>
</protein>
<sequence length="90" mass="9686">MAADGVEGLAPGGNGADGREMAGGTEPRAPRAIAAEGLATDLLVLEPAPEFLDLRLERLEDLRLLRPEDLRELLLKPDKIELRAMENIDG</sequence>
<dbReference type="EMBL" id="BDGG01000002">
    <property type="protein sequence ID" value="GAU91304.1"/>
    <property type="molecule type" value="Genomic_DNA"/>
</dbReference>
<proteinExistence type="predicted"/>
<dbReference type="AlphaFoldDB" id="A0A1D1UNM0"/>
<reference evidence="2 3" key="1">
    <citation type="journal article" date="2016" name="Nat. Commun.">
        <title>Extremotolerant tardigrade genome and improved radiotolerance of human cultured cells by tardigrade-unique protein.</title>
        <authorList>
            <person name="Hashimoto T."/>
            <person name="Horikawa D.D."/>
            <person name="Saito Y."/>
            <person name="Kuwahara H."/>
            <person name="Kozuka-Hata H."/>
            <person name="Shin-I T."/>
            <person name="Minakuchi Y."/>
            <person name="Ohishi K."/>
            <person name="Motoyama A."/>
            <person name="Aizu T."/>
            <person name="Enomoto A."/>
            <person name="Kondo K."/>
            <person name="Tanaka S."/>
            <person name="Hara Y."/>
            <person name="Koshikawa S."/>
            <person name="Sagara H."/>
            <person name="Miura T."/>
            <person name="Yokobori S."/>
            <person name="Miyagawa K."/>
            <person name="Suzuki Y."/>
            <person name="Kubo T."/>
            <person name="Oyama M."/>
            <person name="Kohara Y."/>
            <person name="Fujiyama A."/>
            <person name="Arakawa K."/>
            <person name="Katayama T."/>
            <person name="Toyoda A."/>
            <person name="Kunieda T."/>
        </authorList>
    </citation>
    <scope>NUCLEOTIDE SEQUENCE [LARGE SCALE GENOMIC DNA]</scope>
    <source>
        <strain evidence="2 3">YOKOZUNA-1</strain>
    </source>
</reference>
<feature type="region of interest" description="Disordered" evidence="1">
    <location>
        <begin position="1"/>
        <end position="28"/>
    </location>
</feature>
<keyword evidence="3" id="KW-1185">Reference proteome</keyword>
<organism evidence="2 3">
    <name type="scientific">Ramazzottius varieornatus</name>
    <name type="common">Water bear</name>
    <name type="synonym">Tardigrade</name>
    <dbReference type="NCBI Taxonomy" id="947166"/>
    <lineage>
        <taxon>Eukaryota</taxon>
        <taxon>Metazoa</taxon>
        <taxon>Ecdysozoa</taxon>
        <taxon>Tardigrada</taxon>
        <taxon>Eutardigrada</taxon>
        <taxon>Parachela</taxon>
        <taxon>Hypsibioidea</taxon>
        <taxon>Ramazzottiidae</taxon>
        <taxon>Ramazzottius</taxon>
    </lineage>
</organism>
<comment type="caution">
    <text evidence="2">The sequence shown here is derived from an EMBL/GenBank/DDBJ whole genome shotgun (WGS) entry which is preliminary data.</text>
</comment>
<name>A0A1D1UNM0_RAMVA</name>
<dbReference type="Proteomes" id="UP000186922">
    <property type="component" value="Unassembled WGS sequence"/>
</dbReference>
<evidence type="ECO:0000256" key="1">
    <source>
        <dbReference type="SAM" id="MobiDB-lite"/>
    </source>
</evidence>
<gene>
    <name evidence="2" type="primary">RvY_03582-1</name>
    <name evidence="2" type="synonym">RvY_03582.1</name>
    <name evidence="2" type="ORF">RvY_03582</name>
</gene>
<accession>A0A1D1UNM0</accession>
<evidence type="ECO:0000313" key="2">
    <source>
        <dbReference type="EMBL" id="GAU91304.1"/>
    </source>
</evidence>
<evidence type="ECO:0000313" key="3">
    <source>
        <dbReference type="Proteomes" id="UP000186922"/>
    </source>
</evidence>